<protein>
    <submittedName>
        <fullName evidence="4">DNA-processing protein DprA</fullName>
    </submittedName>
</protein>
<dbReference type="PANTHER" id="PTHR43022:SF1">
    <property type="entry name" value="PROTEIN SMF"/>
    <property type="match status" value="1"/>
</dbReference>
<dbReference type="InterPro" id="IPR041614">
    <property type="entry name" value="DprA_WH"/>
</dbReference>
<name>A0ABT7RND5_9NOCA</name>
<dbReference type="Gene3D" id="1.10.10.10">
    <property type="entry name" value="Winged helix-like DNA-binding domain superfamily/Winged helix DNA-binding domain"/>
    <property type="match status" value="1"/>
</dbReference>
<dbReference type="Gene3D" id="3.40.50.450">
    <property type="match status" value="1"/>
</dbReference>
<dbReference type="InterPro" id="IPR003488">
    <property type="entry name" value="DprA"/>
</dbReference>
<dbReference type="RefSeq" id="WP_289379241.1">
    <property type="nucleotide sequence ID" value="NZ_JAUBOF010000038.1"/>
</dbReference>
<dbReference type="Pfam" id="PF02481">
    <property type="entry name" value="DNA_processg_A"/>
    <property type="match status" value="1"/>
</dbReference>
<evidence type="ECO:0000313" key="5">
    <source>
        <dbReference type="Proteomes" id="UP001233164"/>
    </source>
</evidence>
<evidence type="ECO:0000313" key="4">
    <source>
        <dbReference type="EMBL" id="MDM7489157.1"/>
    </source>
</evidence>
<gene>
    <name evidence="4" type="ORF">QT969_12755</name>
</gene>
<reference evidence="4 5" key="1">
    <citation type="submission" date="2023-06" db="EMBL/GenBank/DDBJ databases">
        <title>Rhodococcus indonesiensis sp. nov a new member of the Rhodococcus ruber lineage isolated from a sediment of neutral hot spring.</title>
        <authorList>
            <person name="Kusuma A.B."/>
            <person name="Fenylestari G."/>
            <person name="Ammar F."/>
            <person name="Nouioui I."/>
            <person name="Goodfellow M."/>
        </authorList>
    </citation>
    <scope>NUCLEOTIDE SEQUENCE [LARGE SCALE GENOMIC DNA]</scope>
    <source>
        <strain evidence="4 5">CSLK01-03</strain>
    </source>
</reference>
<accession>A0ABT7RND5</accession>
<evidence type="ECO:0000256" key="1">
    <source>
        <dbReference type="ARBA" id="ARBA00006525"/>
    </source>
</evidence>
<comment type="caution">
    <text evidence="4">The sequence shown here is derived from an EMBL/GenBank/DDBJ whole genome shotgun (WGS) entry which is preliminary data.</text>
</comment>
<evidence type="ECO:0000259" key="2">
    <source>
        <dbReference type="Pfam" id="PF02481"/>
    </source>
</evidence>
<dbReference type="PANTHER" id="PTHR43022">
    <property type="entry name" value="PROTEIN SMF"/>
    <property type="match status" value="1"/>
</dbReference>
<dbReference type="Proteomes" id="UP001233164">
    <property type="component" value="Unassembled WGS sequence"/>
</dbReference>
<comment type="similarity">
    <text evidence="1">Belongs to the DprA/Smf family.</text>
</comment>
<feature type="domain" description="DprA winged helix" evidence="3">
    <location>
        <begin position="71"/>
        <end position="126"/>
    </location>
</feature>
<sequence length="132" mass="13928">RSGARNTAAWGRRLGRPVLAVPGPVTSAASQGCHRMIREQEARLVGTAREVVEEVGPMGVADDGDGRWVRALDGLSGDMAAVYEALPAAGAVSVQHLSETSGLLPERVRAALPLLELEGHVQREAAGWARSR</sequence>
<feature type="non-terminal residue" evidence="4">
    <location>
        <position position="1"/>
    </location>
</feature>
<feature type="domain" description="Smf/DprA SLOG" evidence="2">
    <location>
        <begin position="1"/>
        <end position="55"/>
    </location>
</feature>
<evidence type="ECO:0000259" key="3">
    <source>
        <dbReference type="Pfam" id="PF17782"/>
    </source>
</evidence>
<organism evidence="4 5">
    <name type="scientific">Rhodococcus indonesiensis</name>
    <dbReference type="NCBI Taxonomy" id="3055869"/>
    <lineage>
        <taxon>Bacteria</taxon>
        <taxon>Bacillati</taxon>
        <taxon>Actinomycetota</taxon>
        <taxon>Actinomycetes</taxon>
        <taxon>Mycobacteriales</taxon>
        <taxon>Nocardiaceae</taxon>
        <taxon>Rhodococcus</taxon>
    </lineage>
</organism>
<dbReference type="EMBL" id="JAUBOF010000038">
    <property type="protein sequence ID" value="MDM7489157.1"/>
    <property type="molecule type" value="Genomic_DNA"/>
</dbReference>
<dbReference type="Pfam" id="PF17782">
    <property type="entry name" value="WHD_DprA"/>
    <property type="match status" value="1"/>
</dbReference>
<proteinExistence type="inferred from homology"/>
<dbReference type="InterPro" id="IPR057666">
    <property type="entry name" value="DrpA_SLOG"/>
</dbReference>
<dbReference type="InterPro" id="IPR036388">
    <property type="entry name" value="WH-like_DNA-bd_sf"/>
</dbReference>
<keyword evidence="5" id="KW-1185">Reference proteome</keyword>